<gene>
    <name evidence="2" type="ORF">P7H00_12360</name>
    <name evidence="3" type="ORF">P7H46_09700</name>
</gene>
<feature type="transmembrane region" description="Helical" evidence="1">
    <location>
        <begin position="130"/>
        <end position="150"/>
    </location>
</feature>
<evidence type="ECO:0000313" key="3">
    <source>
        <dbReference type="EMBL" id="MDT2771112.1"/>
    </source>
</evidence>
<dbReference type="RefSeq" id="WP_311797418.1">
    <property type="nucleotide sequence ID" value="NZ_JARQAI010000023.1"/>
</dbReference>
<comment type="caution">
    <text evidence="2">The sequence shown here is derived from an EMBL/GenBank/DDBJ whole genome shotgun (WGS) entry which is preliminary data.</text>
</comment>
<name>A0AAE4I2W6_9ENTE</name>
<feature type="transmembrane region" description="Helical" evidence="1">
    <location>
        <begin position="103"/>
        <end position="124"/>
    </location>
</feature>
<feature type="transmembrane region" description="Helical" evidence="1">
    <location>
        <begin position="53"/>
        <end position="71"/>
    </location>
</feature>
<evidence type="ECO:0000313" key="5">
    <source>
        <dbReference type="Proteomes" id="UP001269061"/>
    </source>
</evidence>
<evidence type="ECO:0000313" key="4">
    <source>
        <dbReference type="Proteomes" id="UP001180842"/>
    </source>
</evidence>
<dbReference type="AlphaFoldDB" id="A0AAE4I2W6"/>
<evidence type="ECO:0000256" key="1">
    <source>
        <dbReference type="SAM" id="Phobius"/>
    </source>
</evidence>
<keyword evidence="5" id="KW-1185">Reference proteome</keyword>
<keyword evidence="1" id="KW-1133">Transmembrane helix</keyword>
<keyword evidence="1" id="KW-0472">Membrane</keyword>
<dbReference type="EMBL" id="JARQAI010000023">
    <property type="protein sequence ID" value="MDT2737903.1"/>
    <property type="molecule type" value="Genomic_DNA"/>
</dbReference>
<protein>
    <recommendedName>
        <fullName evidence="6">DUF2178 domain-containing protein</fullName>
    </recommendedName>
</protein>
<feature type="transmembrane region" description="Helical" evidence="1">
    <location>
        <begin position="21"/>
        <end position="41"/>
    </location>
</feature>
<accession>A0AAE4I2W6</accession>
<dbReference type="Proteomes" id="UP001269061">
    <property type="component" value="Unassembled WGS sequence"/>
</dbReference>
<proteinExistence type="predicted"/>
<dbReference type="Proteomes" id="UP001180842">
    <property type="component" value="Unassembled WGS sequence"/>
</dbReference>
<evidence type="ECO:0000313" key="2">
    <source>
        <dbReference type="EMBL" id="MDT2737903.1"/>
    </source>
</evidence>
<reference evidence="2 5" key="1">
    <citation type="submission" date="2023-03" db="EMBL/GenBank/DDBJ databases">
        <authorList>
            <person name="Shen W."/>
            <person name="Cai J."/>
        </authorList>
    </citation>
    <scope>NUCLEOTIDE SEQUENCE</scope>
    <source>
        <strain evidence="2">P69-2</strain>
        <strain evidence="3 5">Y59</strain>
    </source>
</reference>
<dbReference type="EMBL" id="JARQAZ010000007">
    <property type="protein sequence ID" value="MDT2771112.1"/>
    <property type="molecule type" value="Genomic_DNA"/>
</dbReference>
<organism evidence="2 4">
    <name type="scientific">Enterococcus pseudoavium</name>
    <dbReference type="NCBI Taxonomy" id="44007"/>
    <lineage>
        <taxon>Bacteria</taxon>
        <taxon>Bacillati</taxon>
        <taxon>Bacillota</taxon>
        <taxon>Bacilli</taxon>
        <taxon>Lactobacillales</taxon>
        <taxon>Enterococcaceae</taxon>
        <taxon>Enterococcus</taxon>
    </lineage>
</organism>
<sequence>MKKDLTKADREYYEKIRKLNRLYLASLLFIVVCLIILAIGIKNQQIPHERTRGFLTGFFVSMSTAIAVVLFRNKRIMNNPAKLKQERIKKTDERNIQIISKTFCVTSYVLIFTLAILSVLGSFISQVMMMMAAGLIYVFLISFLICYFYFGKKL</sequence>
<evidence type="ECO:0008006" key="6">
    <source>
        <dbReference type="Google" id="ProtNLM"/>
    </source>
</evidence>
<keyword evidence="1" id="KW-0812">Transmembrane</keyword>